<reference evidence="2 4" key="1">
    <citation type="submission" date="2018-11" db="EMBL/GenBank/DDBJ databases">
        <title>Genetic determinants and prediction of antibiotic resistance phenotypes in Helicobacter pylori.</title>
        <authorList>
            <person name="Wagner K."/>
        </authorList>
    </citation>
    <scope>NUCLEOTIDE SEQUENCE [LARGE SCALE GENOMIC DNA]</scope>
    <source>
        <strain evidence="2 4">ZH70</strain>
    </source>
</reference>
<gene>
    <name evidence="2" type="ORF">EC518_00140</name>
    <name evidence="3" type="ORF">EGM89_00240</name>
</gene>
<dbReference type="Proteomes" id="UP000289022">
    <property type="component" value="Unassembled WGS sequence"/>
</dbReference>
<accession>A0A1V3ANJ8</accession>
<protein>
    <submittedName>
        <fullName evidence="3">Cag pathogenicity island protein</fullName>
    </submittedName>
</protein>
<comment type="caution">
    <text evidence="3">The sequence shown here is derived from an EMBL/GenBank/DDBJ whole genome shotgun (WGS) entry which is preliminary data.</text>
</comment>
<name>A0A1V3ANJ8_HELPX</name>
<keyword evidence="1" id="KW-0812">Transmembrane</keyword>
<evidence type="ECO:0000313" key="5">
    <source>
        <dbReference type="Proteomes" id="UP000306692"/>
    </source>
</evidence>
<dbReference type="EMBL" id="VAPN01000001">
    <property type="protein sequence ID" value="TLR86176.1"/>
    <property type="molecule type" value="Genomic_DNA"/>
</dbReference>
<dbReference type="RefSeq" id="WP_000828388.1">
    <property type="nucleotide sequence ID" value="NZ_BSKT01000018.1"/>
</dbReference>
<proteinExistence type="predicted"/>
<evidence type="ECO:0000313" key="2">
    <source>
        <dbReference type="EMBL" id="RVZ44168.1"/>
    </source>
</evidence>
<dbReference type="Proteomes" id="UP000306692">
    <property type="component" value="Unassembled WGS sequence"/>
</dbReference>
<reference evidence="3 5" key="2">
    <citation type="submission" date="2018-11" db="EMBL/GenBank/DDBJ databases">
        <title>The project aimed at sequencing of H. pylori N6 laboratory stock and two of its isogenic mutants deficient in activity of a serine protease HtrA in order to find the possible suppressor mutations.</title>
        <authorList>
            <person name="Strapagiel D."/>
            <person name="Lach J."/>
            <person name="Zarzecka U."/>
            <person name="Backert S."/>
            <person name="Pawlik A."/>
        </authorList>
    </citation>
    <scope>NUCLEOTIDE SEQUENCE [LARGE SCALE GENOMIC DNA]</scope>
    <source>
        <strain evidence="3 5">N6</strain>
    </source>
</reference>
<keyword evidence="1" id="KW-0472">Membrane</keyword>
<keyword evidence="1" id="KW-1133">Transmembrane helix</keyword>
<dbReference type="EMBL" id="RJGP01000001">
    <property type="protein sequence ID" value="RVZ44168.1"/>
    <property type="molecule type" value="Genomic_DNA"/>
</dbReference>
<evidence type="ECO:0000313" key="3">
    <source>
        <dbReference type="EMBL" id="TLR86176.1"/>
    </source>
</evidence>
<evidence type="ECO:0000313" key="4">
    <source>
        <dbReference type="Proteomes" id="UP000289022"/>
    </source>
</evidence>
<feature type="transmembrane region" description="Helical" evidence="1">
    <location>
        <begin position="35"/>
        <end position="68"/>
    </location>
</feature>
<sequence length="117" mass="13957">MKRPISKLSKLKQNFLQFKHSFNKHLDKYSLYYRLFNISSIVIGFLIALFSYGAGVILVYPILFLFALIIKPSFFYYTTYLLLLVSLSIISKYYLLSHANFTMKLIMLMTQWQNWFL</sequence>
<evidence type="ECO:0000256" key="1">
    <source>
        <dbReference type="SAM" id="Phobius"/>
    </source>
</evidence>
<feature type="transmembrane region" description="Helical" evidence="1">
    <location>
        <begin position="74"/>
        <end position="95"/>
    </location>
</feature>
<dbReference type="AlphaFoldDB" id="A0A1V3ANJ8"/>
<organism evidence="3 5">
    <name type="scientific">Helicobacter pylori</name>
    <name type="common">Campylobacter pylori</name>
    <dbReference type="NCBI Taxonomy" id="210"/>
    <lineage>
        <taxon>Bacteria</taxon>
        <taxon>Pseudomonadati</taxon>
        <taxon>Campylobacterota</taxon>
        <taxon>Epsilonproteobacteria</taxon>
        <taxon>Campylobacterales</taxon>
        <taxon>Helicobacteraceae</taxon>
        <taxon>Helicobacter</taxon>
    </lineage>
</organism>